<dbReference type="EMBL" id="NPEZ01000004">
    <property type="protein sequence ID" value="OZT76703.1"/>
    <property type="molecule type" value="Genomic_DNA"/>
</dbReference>
<dbReference type="InterPro" id="IPR050570">
    <property type="entry name" value="Cell_wall_metabolism_enzyme"/>
</dbReference>
<dbReference type="GO" id="GO:0006508">
    <property type="term" value="P:proteolysis"/>
    <property type="evidence" value="ECO:0007669"/>
    <property type="project" value="UniProtKB-KW"/>
</dbReference>
<evidence type="ECO:0000259" key="7">
    <source>
        <dbReference type="Pfam" id="PF01551"/>
    </source>
</evidence>
<protein>
    <recommendedName>
        <fullName evidence="4">lysostaphin</fullName>
        <ecNumber evidence="4">3.4.24.75</ecNumber>
    </recommendedName>
</protein>
<keyword evidence="5" id="KW-0482">Metalloprotease</keyword>
<gene>
    <name evidence="8" type="ORF">CFN03_09555</name>
</gene>
<sequence length="329" mass="37324">MTKRRGSVSNHRSNGKIDPDNFGEAFLNESPKSIYDQCISDFKNIIPLDQFEKIVHGYNQGVEQYKLEHISHLGEHRHYLWRDQSGKKALSIYFDSADLIHRLVVHEYKTFPKTDATLSEVSYTMPVNSDWLVFWGGANEFINYHYAFPSQRYAYDLLIMEKGKTHKGTPMKNENYHAFNKDIIAPAGGRVVKVLNNIPDNVPGEMNEKQPAGNYIILQHAKKEYSLLAHLKESSIKVDKGDIVQAGDVIAKSGNSGNSSEAHIHFQVMDAPKIHKCRSIPIRFNDQSRPVQGDIVKRTSNGTTKRFNPDALGPEGSPLIPEFLTRIFK</sequence>
<comment type="catalytic activity">
    <reaction evidence="1">
        <text>Hydrolysis of the -Gly-|-Gly- bond in the pentaglycine inter-peptide link joining staphylococcal cell wall peptidoglycans.</text>
        <dbReference type="EC" id="3.4.24.75"/>
    </reaction>
</comment>
<feature type="region of interest" description="Disordered" evidence="6">
    <location>
        <begin position="1"/>
        <end position="23"/>
    </location>
</feature>
<evidence type="ECO:0000256" key="6">
    <source>
        <dbReference type="SAM" id="MobiDB-lite"/>
    </source>
</evidence>
<name>A0A265E556_9STAP</name>
<evidence type="ECO:0000256" key="1">
    <source>
        <dbReference type="ARBA" id="ARBA00001667"/>
    </source>
</evidence>
<feature type="domain" description="M23ase beta-sheet core" evidence="7">
    <location>
        <begin position="180"/>
        <end position="270"/>
    </location>
</feature>
<dbReference type="Gene3D" id="2.70.70.10">
    <property type="entry name" value="Glucose Permease (Domain IIA)"/>
    <property type="match status" value="1"/>
</dbReference>
<dbReference type="AlphaFoldDB" id="A0A265E556"/>
<dbReference type="InterPro" id="IPR011055">
    <property type="entry name" value="Dup_hybrid_motif"/>
</dbReference>
<dbReference type="PANTHER" id="PTHR21666">
    <property type="entry name" value="PEPTIDASE-RELATED"/>
    <property type="match status" value="1"/>
</dbReference>
<dbReference type="InterPro" id="IPR016047">
    <property type="entry name" value="M23ase_b-sheet_dom"/>
</dbReference>
<reference evidence="8 9" key="1">
    <citation type="submission" date="2017-07" db="EMBL/GenBank/DDBJ databases">
        <title>Shotgun whole genome sequences of three halophilic bacterial isolates.</title>
        <authorList>
            <person name="Pozzo T."/>
            <person name="Higdon S.M."/>
            <person name="Quillaguaman J."/>
        </authorList>
    </citation>
    <scope>NUCLEOTIDE SEQUENCE [LARGE SCALE GENOMIC DNA]</scope>
    <source>
        <strain evidence="8 9">BU-1</strain>
    </source>
</reference>
<comment type="similarity">
    <text evidence="3">Belongs to the peptidase M23B family.</text>
</comment>
<dbReference type="Proteomes" id="UP000216682">
    <property type="component" value="Unassembled WGS sequence"/>
</dbReference>
<evidence type="ECO:0000256" key="3">
    <source>
        <dbReference type="ARBA" id="ARBA00006646"/>
    </source>
</evidence>
<evidence type="ECO:0000256" key="4">
    <source>
        <dbReference type="ARBA" id="ARBA00012322"/>
    </source>
</evidence>
<dbReference type="EC" id="3.4.24.75" evidence="4"/>
<evidence type="ECO:0000313" key="8">
    <source>
        <dbReference type="EMBL" id="OZT76703.1"/>
    </source>
</evidence>
<dbReference type="SUPFAM" id="SSF51261">
    <property type="entry name" value="Duplicated hybrid motif"/>
    <property type="match status" value="1"/>
</dbReference>
<organism evidence="8 9">
    <name type="scientific">Salinicoccus roseus</name>
    <dbReference type="NCBI Taxonomy" id="45670"/>
    <lineage>
        <taxon>Bacteria</taxon>
        <taxon>Bacillati</taxon>
        <taxon>Bacillota</taxon>
        <taxon>Bacilli</taxon>
        <taxon>Bacillales</taxon>
        <taxon>Staphylococcaceae</taxon>
        <taxon>Salinicoccus</taxon>
    </lineage>
</organism>
<evidence type="ECO:0000313" key="9">
    <source>
        <dbReference type="Proteomes" id="UP000216682"/>
    </source>
</evidence>
<accession>A0A265E556</accession>
<comment type="caution">
    <text evidence="8">The sequence shown here is derived from an EMBL/GenBank/DDBJ whole genome shotgun (WGS) entry which is preliminary data.</text>
</comment>
<keyword evidence="5" id="KW-0378">Hydrolase</keyword>
<dbReference type="CDD" id="cd12797">
    <property type="entry name" value="M23_peptidase"/>
    <property type="match status" value="1"/>
</dbReference>
<dbReference type="PANTHER" id="PTHR21666:SF270">
    <property type="entry name" value="MUREIN HYDROLASE ACTIVATOR ENVC"/>
    <property type="match status" value="1"/>
</dbReference>
<keyword evidence="5" id="KW-0645">Protease</keyword>
<dbReference type="GO" id="GO:0004222">
    <property type="term" value="F:metalloendopeptidase activity"/>
    <property type="evidence" value="ECO:0007669"/>
    <property type="project" value="TreeGrafter"/>
</dbReference>
<proteinExistence type="inferred from homology"/>
<dbReference type="Pfam" id="PF01551">
    <property type="entry name" value="Peptidase_M23"/>
    <property type="match status" value="1"/>
</dbReference>
<evidence type="ECO:0000256" key="2">
    <source>
        <dbReference type="ARBA" id="ARBA00001947"/>
    </source>
</evidence>
<comment type="cofactor">
    <cofactor evidence="2">
        <name>Zn(2+)</name>
        <dbReference type="ChEBI" id="CHEBI:29105"/>
    </cofactor>
</comment>
<evidence type="ECO:0000256" key="5">
    <source>
        <dbReference type="ARBA" id="ARBA00023049"/>
    </source>
</evidence>